<reference evidence="5" key="1">
    <citation type="journal article" date="2020" name="Nature">
        <title>Giant virus diversity and host interactions through global metagenomics.</title>
        <authorList>
            <person name="Schulz F."/>
            <person name="Roux S."/>
            <person name="Paez-Espino D."/>
            <person name="Jungbluth S."/>
            <person name="Walsh D.A."/>
            <person name="Denef V.J."/>
            <person name="McMahon K.D."/>
            <person name="Konstantinidis K.T."/>
            <person name="Eloe-Fadrosh E.A."/>
            <person name="Kyrpides N.C."/>
            <person name="Woyke T."/>
        </authorList>
    </citation>
    <scope>NUCLEOTIDE SEQUENCE</scope>
    <source>
        <strain evidence="5">GVMAG-S-ERX555967-131</strain>
    </source>
</reference>
<dbReference type="InterPro" id="IPR051620">
    <property type="entry name" value="ORF904-like_C"/>
</dbReference>
<dbReference type="PANTHER" id="PTHR35372:SF2">
    <property type="entry name" value="SF3 HELICASE DOMAIN-CONTAINING PROTEIN"/>
    <property type="match status" value="1"/>
</dbReference>
<dbReference type="AlphaFoldDB" id="A0A6C0F628"/>
<evidence type="ECO:0000256" key="3">
    <source>
        <dbReference type="ARBA" id="ARBA00022840"/>
    </source>
</evidence>
<keyword evidence="1" id="KW-0547">Nucleotide-binding</keyword>
<dbReference type="Pfam" id="PF23162">
    <property type="entry name" value="AEP_C962R"/>
    <property type="match status" value="1"/>
</dbReference>
<proteinExistence type="predicted"/>
<evidence type="ECO:0000313" key="5">
    <source>
        <dbReference type="EMBL" id="QHT37246.1"/>
    </source>
</evidence>
<dbReference type="GO" id="GO:0005524">
    <property type="term" value="F:ATP binding"/>
    <property type="evidence" value="ECO:0007669"/>
    <property type="project" value="UniProtKB-KW"/>
</dbReference>
<dbReference type="SUPFAM" id="SSF52540">
    <property type="entry name" value="P-loop containing nucleoside triphosphate hydrolases"/>
    <property type="match status" value="1"/>
</dbReference>
<dbReference type="Gene3D" id="3.40.50.300">
    <property type="entry name" value="P-loop containing nucleotide triphosphate hydrolases"/>
    <property type="match status" value="1"/>
</dbReference>
<keyword evidence="3" id="KW-0067">ATP-binding</keyword>
<sequence length="851" mass="99046">MSALELKKFMETFKSKEGGPSSNINSLPPNKGKWHIPNDQYSKFLELYAKAVEAKGIYQFTEQHEQYRPMVIDFDFKHINESNSDRIYTDVDVKNIVELYNDQIKHYFEIDFALCYVFEKPSGTKLQGDVLKDGIHLMYPDVISKSNVQLEIRENVIHQLSNSNILNHLNLKNRYEDIVDEAVLSKSGWMLYGSSKQDQYPYKLTHIYNLMTEKCVIPKRSLLEWIKLFSIRSYTSQDETKLKVEPTMKIKPSKTRECESNYINNTISRNTVEELVKILSIERSNIREKWIEVGICLYNINQSYIDIWINFSKQSDKFVEGECEKHWSGFNPQKPNKLQIPTLHYWARNDNIDEYNKIKKQENANSLMKSLDGTHFEVANLLFKRYGNQYVCADIRKNTWYKFDSELHCWKPEPNATRLRTTMSIELDSEYKHLSETLKRTSMACPDDPDAAAKVKACSKLVKNVKDNGFKKSVLNECNDLFYNADFLSNLDINQNLIGFTNGVYDLEKKEFRPGKPDDYISMSTGHDYQPYSQYDPNAREILRFIKQIMPDPEVEKYLLKLIASFLHGSTGDQKFHIWTGSGSNGKSKLLDLIEESFGDYSMILPVTVMTHKRAGPSAPNPEMAKTKGKRFVSFQEPEKDDKIHVGFMKQLSGGDTIMARGLHESPIEFKPMFKAVLACNDLPEITSNDGGTWRRLRVVHFPCKFVENPNPNNPLEHKIDRDIPNKIKKWAPTFLSLLIHRFTNYKEEGIKAPPAVMKFTEQYRLNNDIFLEYIKENIDITENDKDHILINDGYLHFRMWYQDSFGKKPSSRAEFRSYLDSYFGASNSRYGWRKIAFKQNSSSNIEENSL</sequence>
<dbReference type="PANTHER" id="PTHR35372">
    <property type="entry name" value="ATP BINDING PROTEIN-RELATED"/>
    <property type="match status" value="1"/>
</dbReference>
<feature type="domain" description="SF3 helicase" evidence="4">
    <location>
        <begin position="554"/>
        <end position="715"/>
    </location>
</feature>
<dbReference type="SMART" id="SM00885">
    <property type="entry name" value="D5_N"/>
    <property type="match status" value="1"/>
</dbReference>
<evidence type="ECO:0000256" key="1">
    <source>
        <dbReference type="ARBA" id="ARBA00022741"/>
    </source>
</evidence>
<organism evidence="5">
    <name type="scientific">viral metagenome</name>
    <dbReference type="NCBI Taxonomy" id="1070528"/>
    <lineage>
        <taxon>unclassified sequences</taxon>
        <taxon>metagenomes</taxon>
        <taxon>organismal metagenomes</taxon>
    </lineage>
</organism>
<dbReference type="Pfam" id="PF08707">
    <property type="entry name" value="PriCT_2"/>
    <property type="match status" value="1"/>
</dbReference>
<dbReference type="EMBL" id="MN738791">
    <property type="protein sequence ID" value="QHT37246.1"/>
    <property type="molecule type" value="Genomic_DNA"/>
</dbReference>
<name>A0A6C0F628_9ZZZZ</name>
<dbReference type="Pfam" id="PF19263">
    <property type="entry name" value="DUF5906"/>
    <property type="match status" value="1"/>
</dbReference>
<dbReference type="InterPro" id="IPR014015">
    <property type="entry name" value="Helicase_SF3_DNA-vir"/>
</dbReference>
<accession>A0A6C0F628</accession>
<dbReference type="InterPro" id="IPR045455">
    <property type="entry name" value="NrS-1_pol-like_helicase"/>
</dbReference>
<dbReference type="InterPro" id="IPR027417">
    <property type="entry name" value="P-loop_NTPase"/>
</dbReference>
<protein>
    <recommendedName>
        <fullName evidence="4">SF3 helicase domain-containing protein</fullName>
    </recommendedName>
</protein>
<dbReference type="InterPro" id="IPR014819">
    <property type="entry name" value="PriCT_2"/>
</dbReference>
<dbReference type="InterPro" id="IPR006500">
    <property type="entry name" value="Helicase_put_C_phage/plasmid"/>
</dbReference>
<dbReference type="NCBIfam" id="TIGR01613">
    <property type="entry name" value="primase_Cterm"/>
    <property type="match status" value="1"/>
</dbReference>
<evidence type="ECO:0000259" key="4">
    <source>
        <dbReference type="PROSITE" id="PS51206"/>
    </source>
</evidence>
<dbReference type="GO" id="GO:0016817">
    <property type="term" value="F:hydrolase activity, acting on acid anhydrides"/>
    <property type="evidence" value="ECO:0007669"/>
    <property type="project" value="InterPro"/>
</dbReference>
<dbReference type="PROSITE" id="PS51206">
    <property type="entry name" value="SF3_HELICASE_1"/>
    <property type="match status" value="1"/>
</dbReference>
<dbReference type="Pfam" id="PF08706">
    <property type="entry name" value="D5_N"/>
    <property type="match status" value="1"/>
</dbReference>
<dbReference type="InterPro" id="IPR056443">
    <property type="entry name" value="AEP_C962R"/>
</dbReference>
<dbReference type="InterPro" id="IPR014818">
    <property type="entry name" value="Phage/plasmid_primase_P4_C"/>
</dbReference>
<keyword evidence="2" id="KW-0378">Hydrolase</keyword>
<evidence type="ECO:0000256" key="2">
    <source>
        <dbReference type="ARBA" id="ARBA00022801"/>
    </source>
</evidence>